<sequence>MSEVRSLKRCDSNSRPWSVVIVAGTPYLEIQPRKKAFATLIAVLSEIGKASGHFEYLSIAVKMWVQFSEWDCQKSKIHRHTITKHGIFPLPSTRFEHVHLDLIGPLPHSENCTHILTAIDRYSKWPEAFPISDKTAISVAKAFFRGWISRYGVPATITTDQGREFESHLFKDLTSLIGTNACSITSGSPFCGWHGILGGVR</sequence>
<name>A0ABY6L8Z5_9ARAC</name>
<protein>
    <submittedName>
        <fullName evidence="2">Transposition</fullName>
    </submittedName>
</protein>
<evidence type="ECO:0000313" key="2">
    <source>
        <dbReference type="EMBL" id="UYV77613.1"/>
    </source>
</evidence>
<dbReference type="SUPFAM" id="SSF53098">
    <property type="entry name" value="Ribonuclease H-like"/>
    <property type="match status" value="1"/>
</dbReference>
<dbReference type="InterPro" id="IPR012337">
    <property type="entry name" value="RNaseH-like_sf"/>
</dbReference>
<keyword evidence="3" id="KW-1185">Reference proteome</keyword>
<dbReference type="EMBL" id="CP092877">
    <property type="protein sequence ID" value="UYV77613.1"/>
    <property type="molecule type" value="Genomic_DNA"/>
</dbReference>
<dbReference type="Gene3D" id="3.30.420.10">
    <property type="entry name" value="Ribonuclease H-like superfamily/Ribonuclease H"/>
    <property type="match status" value="1"/>
</dbReference>
<accession>A0ABY6L8Z5</accession>
<feature type="domain" description="Integrase catalytic" evidence="1">
    <location>
        <begin position="87"/>
        <end position="189"/>
    </location>
</feature>
<proteinExistence type="predicted"/>
<dbReference type="PROSITE" id="PS50994">
    <property type="entry name" value="INTEGRASE"/>
    <property type="match status" value="1"/>
</dbReference>
<evidence type="ECO:0000313" key="3">
    <source>
        <dbReference type="Proteomes" id="UP001235939"/>
    </source>
</evidence>
<reference evidence="2 3" key="1">
    <citation type="submission" date="2022-01" db="EMBL/GenBank/DDBJ databases">
        <title>A chromosomal length assembly of Cordylochernes scorpioides.</title>
        <authorList>
            <person name="Zeh D."/>
            <person name="Zeh J."/>
        </authorList>
    </citation>
    <scope>NUCLEOTIDE SEQUENCE [LARGE SCALE GENOMIC DNA]</scope>
    <source>
        <strain evidence="2">IN4F17</strain>
        <tissue evidence="2">Whole Body</tissue>
    </source>
</reference>
<dbReference type="PANTHER" id="PTHR37984:SF15">
    <property type="entry name" value="INTEGRASE CATALYTIC DOMAIN-CONTAINING PROTEIN"/>
    <property type="match status" value="1"/>
</dbReference>
<dbReference type="Proteomes" id="UP001235939">
    <property type="component" value="Chromosome 15"/>
</dbReference>
<evidence type="ECO:0000259" key="1">
    <source>
        <dbReference type="PROSITE" id="PS50994"/>
    </source>
</evidence>
<dbReference type="PANTHER" id="PTHR37984">
    <property type="entry name" value="PROTEIN CBG26694"/>
    <property type="match status" value="1"/>
</dbReference>
<dbReference type="Pfam" id="PF00665">
    <property type="entry name" value="rve"/>
    <property type="match status" value="1"/>
</dbReference>
<gene>
    <name evidence="2" type="ORF">LAZ67_15001715</name>
</gene>
<dbReference type="InterPro" id="IPR001584">
    <property type="entry name" value="Integrase_cat-core"/>
</dbReference>
<dbReference type="InterPro" id="IPR036397">
    <property type="entry name" value="RNaseH_sf"/>
</dbReference>
<dbReference type="InterPro" id="IPR050951">
    <property type="entry name" value="Retrovirus_Pol_polyprotein"/>
</dbReference>
<organism evidence="2 3">
    <name type="scientific">Cordylochernes scorpioides</name>
    <dbReference type="NCBI Taxonomy" id="51811"/>
    <lineage>
        <taxon>Eukaryota</taxon>
        <taxon>Metazoa</taxon>
        <taxon>Ecdysozoa</taxon>
        <taxon>Arthropoda</taxon>
        <taxon>Chelicerata</taxon>
        <taxon>Arachnida</taxon>
        <taxon>Pseudoscorpiones</taxon>
        <taxon>Cheliferoidea</taxon>
        <taxon>Chernetidae</taxon>
        <taxon>Cordylochernes</taxon>
    </lineage>
</organism>